<feature type="compositionally biased region" description="Low complexity" evidence="1">
    <location>
        <begin position="60"/>
        <end position="84"/>
    </location>
</feature>
<evidence type="ECO:0000256" key="1">
    <source>
        <dbReference type="SAM" id="MobiDB-lite"/>
    </source>
</evidence>
<dbReference type="EMBL" id="CAUOFW020008213">
    <property type="protein sequence ID" value="CAK9182022.1"/>
    <property type="molecule type" value="Genomic_DNA"/>
</dbReference>
<feature type="region of interest" description="Disordered" evidence="1">
    <location>
        <begin position="44"/>
        <end position="95"/>
    </location>
</feature>
<proteinExistence type="predicted"/>
<sequence>MLVWYRLPEVSFGFWGAVGLGYGGGTARVGDKGSGAQTKQLLEAHDSGKKRSVAKTGSRQPTIGSGSSSSQPTIGSGSSSSQPTKGNINISGSGLPPPSGFAIGLRGLTIIKNLECTGSGGVKGIGMLARSKMKKNDKNPSDENGKGSSKGGEWSMF</sequence>
<comment type="caution">
    <text evidence="2">The sequence shown here is derived from an EMBL/GenBank/DDBJ whole genome shotgun (WGS) entry which is preliminary data.</text>
</comment>
<protein>
    <submittedName>
        <fullName evidence="2">Uncharacterized protein</fullName>
    </submittedName>
</protein>
<evidence type="ECO:0000313" key="2">
    <source>
        <dbReference type="EMBL" id="CAK9182022.1"/>
    </source>
</evidence>
<name>A0ABC8UM45_9AQUA</name>
<accession>A0ABC8UM45</accession>
<dbReference type="AlphaFoldDB" id="A0ABC8UM45"/>
<keyword evidence="3" id="KW-1185">Reference proteome</keyword>
<feature type="region of interest" description="Disordered" evidence="1">
    <location>
        <begin position="132"/>
        <end position="157"/>
    </location>
</feature>
<gene>
    <name evidence="2" type="ORF">ILEXP_LOCUS52146</name>
</gene>
<feature type="compositionally biased region" description="Basic and acidic residues" evidence="1">
    <location>
        <begin position="134"/>
        <end position="145"/>
    </location>
</feature>
<organism evidence="2 3">
    <name type="scientific">Ilex paraguariensis</name>
    <name type="common">yerba mate</name>
    <dbReference type="NCBI Taxonomy" id="185542"/>
    <lineage>
        <taxon>Eukaryota</taxon>
        <taxon>Viridiplantae</taxon>
        <taxon>Streptophyta</taxon>
        <taxon>Embryophyta</taxon>
        <taxon>Tracheophyta</taxon>
        <taxon>Spermatophyta</taxon>
        <taxon>Magnoliopsida</taxon>
        <taxon>eudicotyledons</taxon>
        <taxon>Gunneridae</taxon>
        <taxon>Pentapetalae</taxon>
        <taxon>asterids</taxon>
        <taxon>campanulids</taxon>
        <taxon>Aquifoliales</taxon>
        <taxon>Aquifoliaceae</taxon>
        <taxon>Ilex</taxon>
    </lineage>
</organism>
<dbReference type="Proteomes" id="UP001642360">
    <property type="component" value="Unassembled WGS sequence"/>
</dbReference>
<reference evidence="2 3" key="1">
    <citation type="submission" date="2024-02" db="EMBL/GenBank/DDBJ databases">
        <authorList>
            <person name="Vignale AGUSTIN F."/>
            <person name="Sosa J E."/>
            <person name="Modenutti C."/>
        </authorList>
    </citation>
    <scope>NUCLEOTIDE SEQUENCE [LARGE SCALE GENOMIC DNA]</scope>
</reference>
<evidence type="ECO:0000313" key="3">
    <source>
        <dbReference type="Proteomes" id="UP001642360"/>
    </source>
</evidence>